<sequence>MEVHHVKPLSTLEGEEVRIDPAVDLFPVCANCHKMILRRYDDVLSLEQMKKVVRVRH</sequence>
<comment type="caution">
    <text evidence="1">The sequence shown here is derived from an EMBL/GenBank/DDBJ whole genome shotgun (WGS) entry which is preliminary data.</text>
</comment>
<dbReference type="Proteomes" id="UP001300012">
    <property type="component" value="Unassembled WGS sequence"/>
</dbReference>
<accession>A0ABT1YL64</accession>
<evidence type="ECO:0000313" key="1">
    <source>
        <dbReference type="EMBL" id="MCR8633925.1"/>
    </source>
</evidence>
<organism evidence="1 2">
    <name type="scientific">Paenibacillus radicis</name>
    <name type="common">ex Xue et al. 2023</name>
    <dbReference type="NCBI Taxonomy" id="2972489"/>
    <lineage>
        <taxon>Bacteria</taxon>
        <taxon>Bacillati</taxon>
        <taxon>Bacillota</taxon>
        <taxon>Bacilli</taxon>
        <taxon>Bacillales</taxon>
        <taxon>Paenibacillaceae</taxon>
        <taxon>Paenibacillus</taxon>
    </lineage>
</organism>
<proteinExistence type="predicted"/>
<evidence type="ECO:0008006" key="3">
    <source>
        <dbReference type="Google" id="ProtNLM"/>
    </source>
</evidence>
<reference evidence="1 2" key="1">
    <citation type="submission" date="2022-08" db="EMBL/GenBank/DDBJ databases">
        <title>Paenibacillus endoradicis sp. nov., Paenibacillus radicibacter sp. nov and Paenibacillus pararadicis sp. nov., three cold-adapted plant growth-promoting bacteria isolated from root of Larix gmelinii in Great Khingan.</title>
        <authorList>
            <person name="Xue H."/>
        </authorList>
    </citation>
    <scope>NUCLEOTIDE SEQUENCE [LARGE SCALE GENOMIC DNA]</scope>
    <source>
        <strain evidence="1 2">N5-1-1-5</strain>
    </source>
</reference>
<protein>
    <recommendedName>
        <fullName evidence="3">HNH domain-containing protein</fullName>
    </recommendedName>
</protein>
<name>A0ABT1YL64_9BACL</name>
<keyword evidence="2" id="KW-1185">Reference proteome</keyword>
<dbReference type="EMBL" id="JANQBD010000017">
    <property type="protein sequence ID" value="MCR8633925.1"/>
    <property type="molecule type" value="Genomic_DNA"/>
</dbReference>
<gene>
    <name evidence="1" type="ORF">NV381_22310</name>
</gene>
<evidence type="ECO:0000313" key="2">
    <source>
        <dbReference type="Proteomes" id="UP001300012"/>
    </source>
</evidence>